<dbReference type="OrthoDB" id="162563at2"/>
<proteinExistence type="predicted"/>
<dbReference type="Proteomes" id="UP000196655">
    <property type="component" value="Unassembled WGS sequence"/>
</dbReference>
<keyword evidence="2" id="KW-1185">Reference proteome</keyword>
<name>A0A211ZVB3_9PROT</name>
<evidence type="ECO:0000313" key="2">
    <source>
        <dbReference type="Proteomes" id="UP000196655"/>
    </source>
</evidence>
<protein>
    <recommendedName>
        <fullName evidence="3">DUF2255 domain-containing protein</fullName>
    </recommendedName>
</protein>
<accession>A0A211ZVB3</accession>
<gene>
    <name evidence="1" type="ORF">BWR60_00180</name>
</gene>
<evidence type="ECO:0008006" key="3">
    <source>
        <dbReference type="Google" id="ProtNLM"/>
    </source>
</evidence>
<dbReference type="RefSeq" id="WP_088148984.1">
    <property type="nucleotide sequence ID" value="NZ_NHON01000001.1"/>
</dbReference>
<dbReference type="Pfam" id="PF10012">
    <property type="entry name" value="DUF2255"/>
    <property type="match status" value="1"/>
</dbReference>
<evidence type="ECO:0000313" key="1">
    <source>
        <dbReference type="EMBL" id="OWJ69007.1"/>
    </source>
</evidence>
<dbReference type="EMBL" id="NHON01000001">
    <property type="protein sequence ID" value="OWJ69007.1"/>
    <property type="molecule type" value="Genomic_DNA"/>
</dbReference>
<organism evidence="1 2">
    <name type="scientific">Inquilinus limosus</name>
    <dbReference type="NCBI Taxonomy" id="171674"/>
    <lineage>
        <taxon>Bacteria</taxon>
        <taxon>Pseudomonadati</taxon>
        <taxon>Pseudomonadota</taxon>
        <taxon>Alphaproteobacteria</taxon>
        <taxon>Rhodospirillales</taxon>
        <taxon>Rhodospirillaceae</taxon>
        <taxon>Inquilinus</taxon>
    </lineage>
</organism>
<reference evidence="2" key="1">
    <citation type="submission" date="2017-05" db="EMBL/GenBank/DDBJ databases">
        <authorList>
            <person name="Macchi M."/>
            <person name="Festa S."/>
            <person name="Coppotelli B.M."/>
            <person name="Morelli I.S."/>
        </authorList>
    </citation>
    <scope>NUCLEOTIDE SEQUENCE [LARGE SCALE GENOMIC DNA]</scope>
    <source>
        <strain evidence="2">I</strain>
    </source>
</reference>
<dbReference type="InterPro" id="IPR016888">
    <property type="entry name" value="UCP028498"/>
</dbReference>
<sequence>MSATAWPADELRRIAAADDLHIAPFREDGRTYGTPTWIWSVAVGGDLYVRAYHGPASRWHRAALRQKAGRVIAAGLTREVAFEPVDGPVQDRIDEAYRAKYAGSPYLAAMTGARARSATVRIAPRETGS</sequence>
<dbReference type="STRING" id="1122125.GCA_000423185_05651"/>
<dbReference type="PIRSF" id="PIRSF028498">
    <property type="entry name" value="UCP028498"/>
    <property type="match status" value="1"/>
</dbReference>
<comment type="caution">
    <text evidence="1">The sequence shown here is derived from an EMBL/GenBank/DDBJ whole genome shotgun (WGS) entry which is preliminary data.</text>
</comment>
<dbReference type="AlphaFoldDB" id="A0A211ZVB3"/>